<reference evidence="1" key="1">
    <citation type="submission" date="2013-11" db="EMBL/GenBank/DDBJ databases">
        <title>The Genome Sequence of Phytophthora parasitica IAC_01/95.</title>
        <authorList>
            <consortium name="The Broad Institute Genomics Platform"/>
            <person name="Russ C."/>
            <person name="Tyler B."/>
            <person name="Panabieres F."/>
            <person name="Shan W."/>
            <person name="Tripathy S."/>
            <person name="Grunwald N."/>
            <person name="Machado M."/>
            <person name="Johnson C.S."/>
            <person name="Arredondo F."/>
            <person name="Hong C."/>
            <person name="Coffey M."/>
            <person name="Young S.K."/>
            <person name="Zeng Q."/>
            <person name="Gargeya S."/>
            <person name="Fitzgerald M."/>
            <person name="Abouelleil A."/>
            <person name="Alvarado L."/>
            <person name="Chapman S.B."/>
            <person name="Gainer-Dewar J."/>
            <person name="Goldberg J."/>
            <person name="Griggs A."/>
            <person name="Gujja S."/>
            <person name="Hansen M."/>
            <person name="Howarth C."/>
            <person name="Imamovic A."/>
            <person name="Ireland A."/>
            <person name="Larimer J."/>
            <person name="McCowan C."/>
            <person name="Murphy C."/>
            <person name="Pearson M."/>
            <person name="Poon T.W."/>
            <person name="Priest M."/>
            <person name="Roberts A."/>
            <person name="Saif S."/>
            <person name="Shea T."/>
            <person name="Sykes S."/>
            <person name="Wortman J."/>
            <person name="Nusbaum C."/>
            <person name="Birren B."/>
        </authorList>
    </citation>
    <scope>NUCLEOTIDE SEQUENCE [LARGE SCALE GENOMIC DNA]</scope>
    <source>
        <strain evidence="1">IAC_01/95</strain>
    </source>
</reference>
<organism evidence="1">
    <name type="scientific">Phytophthora nicotianae</name>
    <name type="common">Potato buckeye rot agent</name>
    <name type="synonym">Phytophthora parasitica</name>
    <dbReference type="NCBI Taxonomy" id="4792"/>
    <lineage>
        <taxon>Eukaryota</taxon>
        <taxon>Sar</taxon>
        <taxon>Stramenopiles</taxon>
        <taxon>Oomycota</taxon>
        <taxon>Peronosporomycetes</taxon>
        <taxon>Peronosporales</taxon>
        <taxon>Peronosporaceae</taxon>
        <taxon>Phytophthora</taxon>
    </lineage>
</organism>
<evidence type="ECO:0000313" key="1">
    <source>
        <dbReference type="EMBL" id="ETM33660.1"/>
    </source>
</evidence>
<name>W2MBI6_PHYNI</name>
<sequence length="33" mass="3851">VKLLFREAKSAQTIQKILQIMDKVHACNALPRW</sequence>
<gene>
    <name evidence="1" type="ORF">L914_19125</name>
</gene>
<dbReference type="EMBL" id="KI695970">
    <property type="protein sequence ID" value="ETM33660.1"/>
    <property type="molecule type" value="Genomic_DNA"/>
</dbReference>
<accession>W2MBI6</accession>
<dbReference type="Proteomes" id="UP000054532">
    <property type="component" value="Unassembled WGS sequence"/>
</dbReference>
<feature type="non-terminal residue" evidence="1">
    <location>
        <position position="1"/>
    </location>
</feature>
<protein>
    <submittedName>
        <fullName evidence="1">Uncharacterized protein</fullName>
    </submittedName>
</protein>
<dbReference type="AlphaFoldDB" id="W2MBI6"/>
<proteinExistence type="predicted"/>